<accession>A0AAE3VEW7</accession>
<evidence type="ECO:0000256" key="2">
    <source>
        <dbReference type="ARBA" id="ARBA00023002"/>
    </source>
</evidence>
<dbReference type="InterPro" id="IPR051799">
    <property type="entry name" value="NADH_flavin_oxidoreductase"/>
</dbReference>
<feature type="domain" description="NADH:flavin oxidoreductase/NADH oxidase N-terminal" evidence="3">
    <location>
        <begin position="42"/>
        <end position="271"/>
    </location>
</feature>
<dbReference type="AlphaFoldDB" id="A0AAE3VEW7"/>
<dbReference type="SUPFAM" id="SSF51395">
    <property type="entry name" value="FMN-linked oxidoreductases"/>
    <property type="match status" value="1"/>
</dbReference>
<dbReference type="InterPro" id="IPR001155">
    <property type="entry name" value="OxRdtase_FMN_N"/>
</dbReference>
<keyword evidence="5" id="KW-1185">Reference proteome</keyword>
<reference evidence="4" key="1">
    <citation type="submission" date="2023-07" db="EMBL/GenBank/DDBJ databases">
        <title>Genomic Encyclopedia of Type Strains, Phase IV (KMG-IV): sequencing the most valuable type-strain genomes for metagenomic binning, comparative biology and taxonomic classification.</title>
        <authorList>
            <person name="Goeker M."/>
        </authorList>
    </citation>
    <scope>NUCLEOTIDE SEQUENCE</scope>
    <source>
        <strain evidence="4">DSM 24202</strain>
    </source>
</reference>
<dbReference type="Pfam" id="PF00724">
    <property type="entry name" value="Oxidored_FMN"/>
    <property type="match status" value="1"/>
</dbReference>
<dbReference type="GO" id="GO:0010181">
    <property type="term" value="F:FMN binding"/>
    <property type="evidence" value="ECO:0007669"/>
    <property type="project" value="InterPro"/>
</dbReference>
<organism evidence="4 5">
    <name type="scientific">Oligosphaera ethanolica</name>
    <dbReference type="NCBI Taxonomy" id="760260"/>
    <lineage>
        <taxon>Bacteria</taxon>
        <taxon>Pseudomonadati</taxon>
        <taxon>Lentisphaerota</taxon>
        <taxon>Oligosphaeria</taxon>
        <taxon>Oligosphaerales</taxon>
        <taxon>Oligosphaeraceae</taxon>
        <taxon>Oligosphaera</taxon>
    </lineage>
</organism>
<sequence length="478" mass="53077">MAEYRKVTAFKTVAEFRDYLASEGIDIGLVDSVPADGRAALAQPIQCLGRTVGNRWAILPMEGWDCMDDGTPSEFTRRRWLRFATSGAKMIFGTEAAAVMHSGRSNPQQLFIGDHSLPTLKALCAEMRAAHRERFGCDDDLLIGLQLTHSGRYSHPNDAHTLESVTAYAHPLLDKKFGNSAANVASDDELRDIIAHFIRAAELATDAGFDFVDIKLAHGYLGHELLTAHDRPGEFGGSFANRTRFFREIAAGIRRRCPALGISARVSLFDILPFEKGPDKVGRPMAWGGDRYPYAFGGDGSGMAMDPELKETVQLMELLRSYGAEMICATIGSPYYNPHMQRPAYYPVSDGYLMPEHPLYNVSRHILAVRRIKELCPWLQVVGSGYTCLQEFLPHAAEYAVAQGMTDFVGIGRMVLSYPDLCADVLAGRELDRCRICRTFGDCTNAPRAGMISGCYPLDEFYKQRPEAIRLKEIKKGR</sequence>
<evidence type="ECO:0000313" key="4">
    <source>
        <dbReference type="EMBL" id="MDQ0289217.1"/>
    </source>
</evidence>
<dbReference type="GO" id="GO:0016491">
    <property type="term" value="F:oxidoreductase activity"/>
    <property type="evidence" value="ECO:0007669"/>
    <property type="project" value="UniProtKB-KW"/>
</dbReference>
<dbReference type="InterPro" id="IPR013785">
    <property type="entry name" value="Aldolase_TIM"/>
</dbReference>
<keyword evidence="2" id="KW-0560">Oxidoreductase</keyword>
<evidence type="ECO:0000259" key="3">
    <source>
        <dbReference type="Pfam" id="PF00724"/>
    </source>
</evidence>
<protein>
    <submittedName>
        <fullName evidence="4">2,4-dienoyl-CoA reductase-like NADH-dependent reductase (Old Yellow Enzyme family)</fullName>
    </submittedName>
</protein>
<keyword evidence="1" id="KW-0285">Flavoprotein</keyword>
<evidence type="ECO:0000313" key="5">
    <source>
        <dbReference type="Proteomes" id="UP001238163"/>
    </source>
</evidence>
<dbReference type="Proteomes" id="UP001238163">
    <property type="component" value="Unassembled WGS sequence"/>
</dbReference>
<dbReference type="PANTHER" id="PTHR43656:SF2">
    <property type="entry name" value="BINDING OXIDOREDUCTASE, PUTATIVE (AFU_ORTHOLOGUE AFUA_2G08260)-RELATED"/>
    <property type="match status" value="1"/>
</dbReference>
<gene>
    <name evidence="4" type="ORF">J3R75_001324</name>
</gene>
<dbReference type="RefSeq" id="WP_307260582.1">
    <property type="nucleotide sequence ID" value="NZ_JAUSVL010000001.1"/>
</dbReference>
<comment type="caution">
    <text evidence="4">The sequence shown here is derived from an EMBL/GenBank/DDBJ whole genome shotgun (WGS) entry which is preliminary data.</text>
</comment>
<name>A0AAE3VEW7_9BACT</name>
<proteinExistence type="predicted"/>
<evidence type="ECO:0000256" key="1">
    <source>
        <dbReference type="ARBA" id="ARBA00022630"/>
    </source>
</evidence>
<dbReference type="PANTHER" id="PTHR43656">
    <property type="entry name" value="BINDING OXIDOREDUCTASE, PUTATIVE (AFU_ORTHOLOGUE AFUA_2G08260)-RELATED"/>
    <property type="match status" value="1"/>
</dbReference>
<dbReference type="Gene3D" id="3.20.20.70">
    <property type="entry name" value="Aldolase class I"/>
    <property type="match status" value="1"/>
</dbReference>
<dbReference type="EMBL" id="JAUSVL010000001">
    <property type="protein sequence ID" value="MDQ0289217.1"/>
    <property type="molecule type" value="Genomic_DNA"/>
</dbReference>